<reference evidence="3" key="1">
    <citation type="submission" date="2017-09" db="EMBL/GenBank/DDBJ databases">
        <title>Depth-based differentiation of microbial function through sediment-hosted aquifers and enrichment of novel symbionts in the deep terrestrial subsurface.</title>
        <authorList>
            <person name="Probst A.J."/>
            <person name="Ladd B."/>
            <person name="Jarett J.K."/>
            <person name="Geller-Mcgrath D.E."/>
            <person name="Sieber C.M.K."/>
            <person name="Emerson J.B."/>
            <person name="Anantharaman K."/>
            <person name="Thomas B.C."/>
            <person name="Malmstrom R."/>
            <person name="Stieglmeier M."/>
            <person name="Klingl A."/>
            <person name="Woyke T."/>
            <person name="Ryan C.M."/>
            <person name="Banfield J.F."/>
        </authorList>
    </citation>
    <scope>NUCLEOTIDE SEQUENCE [LARGE SCALE GENOMIC DNA]</scope>
</reference>
<proteinExistence type="predicted"/>
<accession>A0A2H0WSM5</accession>
<dbReference type="SUPFAM" id="SSF54523">
    <property type="entry name" value="Pili subunits"/>
    <property type="match status" value="1"/>
</dbReference>
<evidence type="ECO:0000313" key="3">
    <source>
        <dbReference type="Proteomes" id="UP000231198"/>
    </source>
</evidence>
<protein>
    <recommendedName>
        <fullName evidence="4">Type II secretion system protein GspG C-terminal domain-containing protein</fullName>
    </recommendedName>
</protein>
<gene>
    <name evidence="2" type="ORF">COT62_02770</name>
</gene>
<evidence type="ECO:0000313" key="2">
    <source>
        <dbReference type="EMBL" id="PIS15656.1"/>
    </source>
</evidence>
<evidence type="ECO:0008006" key="4">
    <source>
        <dbReference type="Google" id="ProtNLM"/>
    </source>
</evidence>
<dbReference type="EMBL" id="PEZG01000057">
    <property type="protein sequence ID" value="PIS15656.1"/>
    <property type="molecule type" value="Genomic_DNA"/>
</dbReference>
<feature type="transmembrane region" description="Helical" evidence="1">
    <location>
        <begin position="13"/>
        <end position="34"/>
    </location>
</feature>
<evidence type="ECO:0000256" key="1">
    <source>
        <dbReference type="SAM" id="Phobius"/>
    </source>
</evidence>
<organism evidence="2 3">
    <name type="scientific">Candidatus Roizmanbacteria bacterium CG09_land_8_20_14_0_10_41_9</name>
    <dbReference type="NCBI Taxonomy" id="1974850"/>
    <lineage>
        <taxon>Bacteria</taxon>
        <taxon>Candidatus Roizmaniibacteriota</taxon>
    </lineage>
</organism>
<dbReference type="Pfam" id="PF07963">
    <property type="entry name" value="N_methyl"/>
    <property type="match status" value="1"/>
</dbReference>
<dbReference type="NCBIfam" id="TIGR02532">
    <property type="entry name" value="IV_pilin_GFxxxE"/>
    <property type="match status" value="1"/>
</dbReference>
<dbReference type="InterPro" id="IPR045584">
    <property type="entry name" value="Pilin-like"/>
</dbReference>
<dbReference type="Proteomes" id="UP000231198">
    <property type="component" value="Unassembled WGS sequence"/>
</dbReference>
<dbReference type="InterPro" id="IPR012902">
    <property type="entry name" value="N_methyl_site"/>
</dbReference>
<comment type="caution">
    <text evidence="2">The sequence shown here is derived from an EMBL/GenBank/DDBJ whole genome shotgun (WGS) entry which is preliminary data.</text>
</comment>
<dbReference type="AlphaFoldDB" id="A0A2H0WSM5"/>
<keyword evidence="1" id="KW-1133">Transmembrane helix</keyword>
<dbReference type="Gene3D" id="3.30.700.10">
    <property type="entry name" value="Glycoprotein, Type 4 Pilin"/>
    <property type="match status" value="1"/>
</dbReference>
<keyword evidence="1" id="KW-0812">Transmembrane</keyword>
<keyword evidence="1" id="KW-0472">Membrane</keyword>
<sequence length="128" mass="13913">MNRFKKSFTLLELLVVIGLLAILISLGMVAFSSVQKRARDSKRKTDLQDMQKMMEQCYTANNFSYPNVTGTGTRTISAICPVTGIGTFTITDPASNVFSVSWTTNTFTLSVPLESAGAGVTFSVSNQQ</sequence>
<name>A0A2H0WSM5_9BACT</name>